<dbReference type="PANTHER" id="PTHR42985:SF47">
    <property type="entry name" value="INTEGRAL MEMBRANE TRANSPORT PROTEIN"/>
    <property type="match status" value="1"/>
</dbReference>
<feature type="transmembrane region" description="Helical" evidence="14">
    <location>
        <begin position="396"/>
        <end position="418"/>
    </location>
</feature>
<dbReference type="AlphaFoldDB" id="I4B328"/>
<evidence type="ECO:0000256" key="13">
    <source>
        <dbReference type="RuleBase" id="RU362091"/>
    </source>
</evidence>
<organism evidence="15 16">
    <name type="scientific">Turneriella parva (strain ATCC BAA-1111 / DSM 21527 / NCTC 11395 / H)</name>
    <name type="common">Leptospira parva</name>
    <dbReference type="NCBI Taxonomy" id="869212"/>
    <lineage>
        <taxon>Bacteria</taxon>
        <taxon>Pseudomonadati</taxon>
        <taxon>Spirochaetota</taxon>
        <taxon>Spirochaetia</taxon>
        <taxon>Leptospirales</taxon>
        <taxon>Leptospiraceae</taxon>
        <taxon>Turneriella</taxon>
    </lineage>
</organism>
<dbReference type="HOGENOM" id="CLU_018808_11_4_12"/>
<evidence type="ECO:0000256" key="10">
    <source>
        <dbReference type="ARBA" id="ARBA00023180"/>
    </source>
</evidence>
<dbReference type="PROSITE" id="PS50283">
    <property type="entry name" value="NA_SOLUT_SYMP_3"/>
    <property type="match status" value="1"/>
</dbReference>
<evidence type="ECO:0000313" key="16">
    <source>
        <dbReference type="Proteomes" id="UP000006048"/>
    </source>
</evidence>
<dbReference type="InterPro" id="IPR051163">
    <property type="entry name" value="Sodium:Solute_Symporter_SSF"/>
</dbReference>
<protein>
    <submittedName>
        <fullName evidence="15">Na+/solute symporter</fullName>
    </submittedName>
</protein>
<keyword evidence="10" id="KW-0325">Glycoprotein</keyword>
<evidence type="ECO:0000256" key="7">
    <source>
        <dbReference type="ARBA" id="ARBA00023053"/>
    </source>
</evidence>
<feature type="transmembrane region" description="Helical" evidence="14">
    <location>
        <begin position="43"/>
        <end position="67"/>
    </location>
</feature>
<comment type="subcellular location">
    <subcellularLocation>
        <location evidence="1">Cell membrane</location>
        <topology evidence="1">Multi-pass membrane protein</topology>
    </subcellularLocation>
</comment>
<comment type="catalytic activity">
    <reaction evidence="12">
        <text>iodide(out) + 2 Na(+)(out) = iodide(in) + 2 Na(+)(in)</text>
        <dbReference type="Rhea" id="RHEA:71207"/>
        <dbReference type="ChEBI" id="CHEBI:16382"/>
        <dbReference type="ChEBI" id="CHEBI:29101"/>
    </reaction>
</comment>
<keyword evidence="3" id="KW-0813">Transport</keyword>
<dbReference type="OrthoDB" id="9789704at2"/>
<reference evidence="15 16" key="1">
    <citation type="submission" date="2012-06" db="EMBL/GenBank/DDBJ databases">
        <title>The complete chromosome of genome of Turneriella parva DSM 21527.</title>
        <authorList>
            <consortium name="US DOE Joint Genome Institute (JGI-PGF)"/>
            <person name="Lucas S."/>
            <person name="Han J."/>
            <person name="Lapidus A."/>
            <person name="Bruce D."/>
            <person name="Goodwin L."/>
            <person name="Pitluck S."/>
            <person name="Peters L."/>
            <person name="Kyrpides N."/>
            <person name="Mavromatis K."/>
            <person name="Ivanova N."/>
            <person name="Mikhailova N."/>
            <person name="Chertkov O."/>
            <person name="Detter J.C."/>
            <person name="Tapia R."/>
            <person name="Han C."/>
            <person name="Land M."/>
            <person name="Hauser L."/>
            <person name="Markowitz V."/>
            <person name="Cheng J.-F."/>
            <person name="Hugenholtz P."/>
            <person name="Woyke T."/>
            <person name="Wu D."/>
            <person name="Gronow S."/>
            <person name="Wellnitz S."/>
            <person name="Brambilla E."/>
            <person name="Klenk H.-P."/>
            <person name="Eisen J.A."/>
        </authorList>
    </citation>
    <scope>NUCLEOTIDE SEQUENCE [LARGE SCALE GENOMIC DNA]</scope>
    <source>
        <strain evidence="16">ATCC BAA-1111 / DSM 21527 / NCTC 11395 / H</strain>
    </source>
</reference>
<keyword evidence="11" id="KW-0739">Sodium transport</keyword>
<feature type="transmembrane region" description="Helical" evidence="14">
    <location>
        <begin position="182"/>
        <end position="204"/>
    </location>
</feature>
<feature type="transmembrane region" description="Helical" evidence="14">
    <location>
        <begin position="314"/>
        <end position="338"/>
    </location>
</feature>
<dbReference type="InterPro" id="IPR018212">
    <property type="entry name" value="Na/solute_symporter_CS"/>
</dbReference>
<evidence type="ECO:0000256" key="6">
    <source>
        <dbReference type="ARBA" id="ARBA00022989"/>
    </source>
</evidence>
<comment type="similarity">
    <text evidence="2 13">Belongs to the sodium:solute symporter (SSF) (TC 2.A.21) family.</text>
</comment>
<feature type="transmembrane region" description="Helical" evidence="14">
    <location>
        <begin position="73"/>
        <end position="96"/>
    </location>
</feature>
<evidence type="ECO:0000256" key="4">
    <source>
        <dbReference type="ARBA" id="ARBA00022475"/>
    </source>
</evidence>
<feature type="transmembrane region" description="Helical" evidence="14">
    <location>
        <begin position="6"/>
        <end position="23"/>
    </location>
</feature>
<evidence type="ECO:0000313" key="15">
    <source>
        <dbReference type="EMBL" id="AFM11685.1"/>
    </source>
</evidence>
<dbReference type="GO" id="GO:0015293">
    <property type="term" value="F:symporter activity"/>
    <property type="evidence" value="ECO:0007669"/>
    <property type="project" value="TreeGrafter"/>
</dbReference>
<dbReference type="PROSITE" id="PS00456">
    <property type="entry name" value="NA_SOLUT_SYMP_1"/>
    <property type="match status" value="1"/>
</dbReference>
<dbReference type="GO" id="GO:0015075">
    <property type="term" value="F:monoatomic ion transmembrane transporter activity"/>
    <property type="evidence" value="ECO:0007669"/>
    <property type="project" value="UniProtKB-ARBA"/>
</dbReference>
<evidence type="ECO:0000256" key="2">
    <source>
        <dbReference type="ARBA" id="ARBA00006434"/>
    </source>
</evidence>
<dbReference type="Gene3D" id="1.20.1730.10">
    <property type="entry name" value="Sodium/glucose cotransporter"/>
    <property type="match status" value="1"/>
</dbReference>
<dbReference type="KEGG" id="tpx:Turpa_1036"/>
<sequence length="482" mass="51801">MQPLDYTVLAAYFLLLQLVGFAVSRRKSSASDFLSGSHSLPWWVVSASIVAAETSSLTFISIPGLAYTGNLTFMQLAFGFVVGRIVVAFVLLPAYFKGNIETVYAFLEQRFSVSMRRLAAVLFQITRLLSTGVRLYATALPLSLISGWSITTSILVFTVITLPYTFFGGLRAAMWVEFIQTGVYLLGAFAAVMVLHFSGVPLLSVPTEKFQFIATGFENGWQSFFTQPFHLAAGIVGGALLAISSHGTDQLIVQKSLACRNLKDSQKAMITSGILVDLQFLLFLIIGVWLFAFFQGAAFATPDAVFPSFIVKHLPAGLTGLVLAAIFATGQSTLSATLSSLASSTMLDLLPHFGKAEPNTAVIEKKRLRLSRALTLLWAAAIVLIALLFTDQKSPVVVIALKLASILAGGIVGLYVLAFSRVDQVSALVGFLTSAISMALIAAFTPLAWTWFVPAGFCICLTAVGMAMLVLMVVKREKNVAG</sequence>
<evidence type="ECO:0000256" key="5">
    <source>
        <dbReference type="ARBA" id="ARBA00022692"/>
    </source>
</evidence>
<name>I4B328_TURPD</name>
<proteinExistence type="inferred from homology"/>
<dbReference type="InterPro" id="IPR001734">
    <property type="entry name" value="Na/solute_symporter"/>
</dbReference>
<evidence type="ECO:0000256" key="3">
    <source>
        <dbReference type="ARBA" id="ARBA00022448"/>
    </source>
</evidence>
<keyword evidence="7" id="KW-0915">Sodium</keyword>
<feature type="transmembrane region" description="Helical" evidence="14">
    <location>
        <begin position="268"/>
        <end position="294"/>
    </location>
</feature>
<evidence type="ECO:0000256" key="9">
    <source>
        <dbReference type="ARBA" id="ARBA00023136"/>
    </source>
</evidence>
<dbReference type="PANTHER" id="PTHR42985">
    <property type="entry name" value="SODIUM-COUPLED MONOCARBOXYLATE TRANSPORTER"/>
    <property type="match status" value="1"/>
</dbReference>
<keyword evidence="9 14" id="KW-0472">Membrane</keyword>
<gene>
    <name evidence="15" type="ordered locus">Turpa_1036</name>
</gene>
<dbReference type="Proteomes" id="UP000006048">
    <property type="component" value="Chromosome"/>
</dbReference>
<dbReference type="GO" id="GO:0005886">
    <property type="term" value="C:plasma membrane"/>
    <property type="evidence" value="ECO:0007669"/>
    <property type="project" value="UniProtKB-SubCell"/>
</dbReference>
<feature type="transmembrane region" description="Helical" evidence="14">
    <location>
        <begin position="117"/>
        <end position="136"/>
    </location>
</feature>
<dbReference type="InterPro" id="IPR038377">
    <property type="entry name" value="Na/Glc_symporter_sf"/>
</dbReference>
<feature type="transmembrane region" description="Helical" evidence="14">
    <location>
        <begin position="451"/>
        <end position="474"/>
    </location>
</feature>
<keyword evidence="6 14" id="KW-1133">Transmembrane helix</keyword>
<dbReference type="GO" id="GO:0098660">
    <property type="term" value="P:inorganic ion transmembrane transport"/>
    <property type="evidence" value="ECO:0007669"/>
    <property type="project" value="UniProtKB-ARBA"/>
</dbReference>
<evidence type="ECO:0000256" key="8">
    <source>
        <dbReference type="ARBA" id="ARBA00023065"/>
    </source>
</evidence>
<feature type="transmembrane region" description="Helical" evidence="14">
    <location>
        <begin position="425"/>
        <end position="445"/>
    </location>
</feature>
<dbReference type="Pfam" id="PF00474">
    <property type="entry name" value="SSF"/>
    <property type="match status" value="1"/>
</dbReference>
<feature type="transmembrane region" description="Helical" evidence="14">
    <location>
        <begin position="148"/>
        <end position="170"/>
    </location>
</feature>
<feature type="transmembrane region" description="Helical" evidence="14">
    <location>
        <begin position="224"/>
        <end position="247"/>
    </location>
</feature>
<evidence type="ECO:0000256" key="11">
    <source>
        <dbReference type="ARBA" id="ARBA00023201"/>
    </source>
</evidence>
<dbReference type="STRING" id="869212.Turpa_1036"/>
<keyword evidence="8" id="KW-0406">Ion transport</keyword>
<keyword evidence="16" id="KW-1185">Reference proteome</keyword>
<dbReference type="RefSeq" id="WP_014802203.1">
    <property type="nucleotide sequence ID" value="NC_018020.1"/>
</dbReference>
<evidence type="ECO:0000256" key="1">
    <source>
        <dbReference type="ARBA" id="ARBA00004651"/>
    </source>
</evidence>
<keyword evidence="5 14" id="KW-0812">Transmembrane</keyword>
<evidence type="ECO:0000256" key="14">
    <source>
        <dbReference type="SAM" id="Phobius"/>
    </source>
</evidence>
<evidence type="ECO:0000256" key="12">
    <source>
        <dbReference type="ARBA" id="ARBA00036099"/>
    </source>
</evidence>
<accession>I4B328</accession>
<keyword evidence="4" id="KW-1003">Cell membrane</keyword>
<dbReference type="GO" id="GO:0006814">
    <property type="term" value="P:sodium ion transport"/>
    <property type="evidence" value="ECO:0007669"/>
    <property type="project" value="UniProtKB-KW"/>
</dbReference>
<feature type="transmembrane region" description="Helical" evidence="14">
    <location>
        <begin position="373"/>
        <end position="390"/>
    </location>
</feature>
<dbReference type="EMBL" id="CP002959">
    <property type="protein sequence ID" value="AFM11685.1"/>
    <property type="molecule type" value="Genomic_DNA"/>
</dbReference>